<evidence type="ECO:0000313" key="4">
    <source>
        <dbReference type="EMBL" id="CAL4774365.1"/>
    </source>
</evidence>
<keyword evidence="5" id="KW-1185">Reference proteome</keyword>
<proteinExistence type="predicted"/>
<dbReference type="EMBL" id="CAMXCT020001128">
    <property type="protein sequence ID" value="CAL1140428.1"/>
    <property type="molecule type" value="Genomic_DNA"/>
</dbReference>
<comment type="caution">
    <text evidence="3">The sequence shown here is derived from an EMBL/GenBank/DDBJ whole genome shotgun (WGS) entry which is preliminary data.</text>
</comment>
<reference evidence="4 5" key="2">
    <citation type="submission" date="2024-05" db="EMBL/GenBank/DDBJ databases">
        <authorList>
            <person name="Chen Y."/>
            <person name="Shah S."/>
            <person name="Dougan E. K."/>
            <person name="Thang M."/>
            <person name="Chan C."/>
        </authorList>
    </citation>
    <scope>NUCLEOTIDE SEQUENCE [LARGE SCALE GENOMIC DNA]</scope>
</reference>
<dbReference type="Proteomes" id="UP001152797">
    <property type="component" value="Unassembled WGS sequence"/>
</dbReference>
<feature type="region of interest" description="Disordered" evidence="2">
    <location>
        <begin position="191"/>
        <end position="236"/>
    </location>
</feature>
<keyword evidence="1" id="KW-0175">Coiled coil</keyword>
<evidence type="ECO:0000256" key="1">
    <source>
        <dbReference type="SAM" id="Coils"/>
    </source>
</evidence>
<gene>
    <name evidence="3" type="ORF">C1SCF055_LOCUS14354</name>
</gene>
<organism evidence="3">
    <name type="scientific">Cladocopium goreaui</name>
    <dbReference type="NCBI Taxonomy" id="2562237"/>
    <lineage>
        <taxon>Eukaryota</taxon>
        <taxon>Sar</taxon>
        <taxon>Alveolata</taxon>
        <taxon>Dinophyceae</taxon>
        <taxon>Suessiales</taxon>
        <taxon>Symbiodiniaceae</taxon>
        <taxon>Cladocopium</taxon>
    </lineage>
</organism>
<accession>A0A9P1CAB8</accession>
<name>A0A9P1CAB8_9DINO</name>
<dbReference type="EMBL" id="CAMXCT010001128">
    <property type="protein sequence ID" value="CAI3987053.1"/>
    <property type="molecule type" value="Genomic_DNA"/>
</dbReference>
<feature type="compositionally biased region" description="Polar residues" evidence="2">
    <location>
        <begin position="213"/>
        <end position="236"/>
    </location>
</feature>
<evidence type="ECO:0000256" key="2">
    <source>
        <dbReference type="SAM" id="MobiDB-lite"/>
    </source>
</evidence>
<sequence>MSTVDVADALRTLVTQRAMRRPSSASPVVHYSEMVPEHNEESRREDWSSRIPPAQHFDHSLPGFDQMEKNLAALSEQRILTYKAIQREVIDREKWAELALARCQEAETRCFNAERQLERYRQNERLLKATQEEIRVLWMYVDQARQENARLKESIEEKDSRINALQAELAKGSDKEQPSVGMPKVFRQGKVAMLKNVAPKPEEKLRKKKTSKRPSTVSTDQAGASWPLKSSQGTDR</sequence>
<evidence type="ECO:0000313" key="5">
    <source>
        <dbReference type="Proteomes" id="UP001152797"/>
    </source>
</evidence>
<evidence type="ECO:0000313" key="3">
    <source>
        <dbReference type="EMBL" id="CAI3987053.1"/>
    </source>
</evidence>
<reference evidence="3" key="1">
    <citation type="submission" date="2022-10" db="EMBL/GenBank/DDBJ databases">
        <authorList>
            <person name="Chen Y."/>
            <person name="Dougan E. K."/>
            <person name="Chan C."/>
            <person name="Rhodes N."/>
            <person name="Thang M."/>
        </authorList>
    </citation>
    <scope>NUCLEOTIDE SEQUENCE</scope>
</reference>
<feature type="coiled-coil region" evidence="1">
    <location>
        <begin position="96"/>
        <end position="175"/>
    </location>
</feature>
<dbReference type="EMBL" id="CAMXCT030001128">
    <property type="protein sequence ID" value="CAL4774365.1"/>
    <property type="molecule type" value="Genomic_DNA"/>
</dbReference>
<protein>
    <submittedName>
        <fullName evidence="3">Uncharacterized protein</fullName>
    </submittedName>
</protein>
<dbReference type="AlphaFoldDB" id="A0A9P1CAB8"/>